<gene>
    <name evidence="2" type="ORF">GGR38_000330</name>
</gene>
<dbReference type="AlphaFoldDB" id="A0A7W6CBA8"/>
<dbReference type="CDD" id="cd00093">
    <property type="entry name" value="HTH_XRE"/>
    <property type="match status" value="1"/>
</dbReference>
<dbReference type="InterPro" id="IPR010982">
    <property type="entry name" value="Lambda_DNA-bd_dom_sf"/>
</dbReference>
<organism evidence="2 3">
    <name type="scientific">Novosphingobium sediminicola</name>
    <dbReference type="NCBI Taxonomy" id="563162"/>
    <lineage>
        <taxon>Bacteria</taxon>
        <taxon>Pseudomonadati</taxon>
        <taxon>Pseudomonadota</taxon>
        <taxon>Alphaproteobacteria</taxon>
        <taxon>Sphingomonadales</taxon>
        <taxon>Sphingomonadaceae</taxon>
        <taxon>Novosphingobium</taxon>
    </lineage>
</organism>
<dbReference type="InterPro" id="IPR031856">
    <property type="entry name" value="YdaS_toxin-like"/>
</dbReference>
<keyword evidence="2" id="KW-0238">DNA-binding</keyword>
<dbReference type="RefSeq" id="WP_183622023.1">
    <property type="nucleotide sequence ID" value="NZ_JACIDX010000001.1"/>
</dbReference>
<reference evidence="2 3" key="1">
    <citation type="submission" date="2020-08" db="EMBL/GenBank/DDBJ databases">
        <title>Genomic Encyclopedia of Type Strains, Phase IV (KMG-IV): sequencing the most valuable type-strain genomes for metagenomic binning, comparative biology and taxonomic classification.</title>
        <authorList>
            <person name="Goeker M."/>
        </authorList>
    </citation>
    <scope>NUCLEOTIDE SEQUENCE [LARGE SCALE GENOMIC DNA]</scope>
    <source>
        <strain evidence="2 3">DSM 27057</strain>
    </source>
</reference>
<dbReference type="Gene3D" id="1.10.260.40">
    <property type="entry name" value="lambda repressor-like DNA-binding domains"/>
    <property type="match status" value="1"/>
</dbReference>
<dbReference type="SUPFAM" id="SSF47413">
    <property type="entry name" value="lambda repressor-like DNA-binding domains"/>
    <property type="match status" value="1"/>
</dbReference>
<evidence type="ECO:0000259" key="1">
    <source>
        <dbReference type="PROSITE" id="PS50943"/>
    </source>
</evidence>
<protein>
    <submittedName>
        <fullName evidence="2">DNA-binding transcriptional regulator YdaS (Cro superfamily)</fullName>
    </submittedName>
</protein>
<name>A0A7W6CBA8_9SPHN</name>
<dbReference type="EMBL" id="JACIDX010000001">
    <property type="protein sequence ID" value="MBB3953418.1"/>
    <property type="molecule type" value="Genomic_DNA"/>
</dbReference>
<dbReference type="InterPro" id="IPR001387">
    <property type="entry name" value="Cro/C1-type_HTH"/>
</dbReference>
<dbReference type="GO" id="GO:0003677">
    <property type="term" value="F:DNA binding"/>
    <property type="evidence" value="ECO:0007669"/>
    <property type="project" value="UniProtKB-KW"/>
</dbReference>
<evidence type="ECO:0000313" key="3">
    <source>
        <dbReference type="Proteomes" id="UP000548867"/>
    </source>
</evidence>
<accession>A0A7W6CBA8</accession>
<sequence length="103" mass="10991">MSNAPTPFEALQAALNKAGSQSALARICGVSQPTVWKWLQTRRLPPIHVLAVETATGISRHHLRPDIYPAEIPAAPARFLDVDHGASLVAFNRGTALRDGASA</sequence>
<comment type="caution">
    <text evidence="2">The sequence shown here is derived from an EMBL/GenBank/DDBJ whole genome shotgun (WGS) entry which is preliminary data.</text>
</comment>
<dbReference type="Proteomes" id="UP000548867">
    <property type="component" value="Unassembled WGS sequence"/>
</dbReference>
<keyword evidence="3" id="KW-1185">Reference proteome</keyword>
<dbReference type="PROSITE" id="PS50943">
    <property type="entry name" value="HTH_CROC1"/>
    <property type="match status" value="1"/>
</dbReference>
<evidence type="ECO:0000313" key="2">
    <source>
        <dbReference type="EMBL" id="MBB3953418.1"/>
    </source>
</evidence>
<feature type="domain" description="HTH cro/C1-type" evidence="1">
    <location>
        <begin position="11"/>
        <end position="63"/>
    </location>
</feature>
<dbReference type="Pfam" id="PF15943">
    <property type="entry name" value="YdaS_toxin"/>
    <property type="match status" value="1"/>
</dbReference>
<proteinExistence type="predicted"/>